<dbReference type="SUPFAM" id="SSF57997">
    <property type="entry name" value="Tropomyosin"/>
    <property type="match status" value="1"/>
</dbReference>
<evidence type="ECO:0000259" key="4">
    <source>
        <dbReference type="Pfam" id="PF15035"/>
    </source>
</evidence>
<dbReference type="OMA" id="MEILHTE"/>
<dbReference type="STRING" id="8154.ENSACLP00000037398"/>
<feature type="region of interest" description="Disordered" evidence="3">
    <location>
        <begin position="1057"/>
        <end position="1076"/>
    </location>
</feature>
<dbReference type="PANTHER" id="PTHR46753:SF3">
    <property type="entry name" value="PDZ DOMAIN-CONTAINING PROTEIN"/>
    <property type="match status" value="1"/>
</dbReference>
<evidence type="ECO:0000313" key="5">
    <source>
        <dbReference type="Ensembl" id="ENSACLP00000037398.2"/>
    </source>
</evidence>
<keyword evidence="1 2" id="KW-0175">Coiled coil</keyword>
<feature type="coiled-coil region" evidence="2">
    <location>
        <begin position="470"/>
        <end position="497"/>
    </location>
</feature>
<dbReference type="Proteomes" id="UP000265100">
    <property type="component" value="Chromosome 23"/>
</dbReference>
<dbReference type="PANTHER" id="PTHR46753">
    <property type="entry name" value="FYVE AND COILED-COIL DOMAIN-CONTAINING PROTEIN 1"/>
    <property type="match status" value="1"/>
</dbReference>
<feature type="coiled-coil region" evidence="2">
    <location>
        <begin position="1385"/>
        <end position="1426"/>
    </location>
</feature>
<sequence>SRLQRQQSNRRCPDLLLPSYLLKLSRRETDTFPKQERDIIQDYQHSVSTEAMQPQNKERAYRQKLLAYQEAQQRQVQLVQKLQTKVIQYKKRCGELEEQVLEKTSETEKMRLLVCFYDSIRISTEAVNTAICHFVIRWVFSRSASLSQVNSMLREQLDQVGTVNKGLTESLWKAREDAESCDTRLRREQEVRKTSGMRCLRQKGNGVHPFLYRDCAIKLLTLSDMRTECVAASRQLHAACMNLEARVTQGSPCGGVEMSALERQLKDKLKEAMQLQAQCDAEKVKLNSSEKSSLEKLLSGLQQEVDSQRAEMEVLRSSSLELQRQRDLLRQQREDLEMQLARQNTEAQRGSLQELEGKHSDLRRELVMVKEALSQITLQKEVLEDDKASLTLALSKIESQSAAQELAFNKLQNQEAALKDSLDKMAALSEGLAKDKVELSRILLEVSSHAVQRSFFSTQTVLPLCCRAEKESLETALFESQELASSLEAERSRLEGERRGLLSANEALTLNDKYELWNRFLFVQEPVAKSASFSKLRMNDSDLAVCFDQALSQMEAEKAVLTEKLASLREDLATAEMDMERLQRESLRKQEQDKNQMAVLQSELRELQLHFEESLNSHESDKKSLTEQVRELNQQREHAQQELEGLRQQLHEGEDGRFKGQRELIEAHRELQGCAQERDKLRKDAVDLRRLLGNETREKEAIQASNQELRALVKRAESDNSSLRRAVEENEQKVAVLEEQRSSMQQEATALRSGMRELEKSRLQARRELQELRRQVKVLEGENIRQKQELRELQARVCEEEQKEEEARREAFTLKQRVLECEAGREAVLNEVAGLQRRVMELESTEHQNQELLQEKETFQRQSDQRHRETTAQLEAALEDARAQIKELSMQVGVAKNKAQSVEEQLEVSDAKCRDLELKLAGLYAALRRTVGSRRRFPSPWRSHFYSKGIVGSYNRCGVWSGGESVANGSLLSVAYGEDKELDLESVNTALREFQQELTDAQRDRDEAKAQVVSLTQHVTELKDSQDKSSSQLLQLQKSLKQLEEGKRDVEERLNQAHTSLSLQEEAAHCTEREKRSLEEELRASLQAAQAESRALQVRKKQNIVERNQKLKESLEAAEGRVRSLELSQRALEGELQRAQLRVAELDAEAGALQERLTDMRRKLGESEDRCAALRFSEERLATSLAQAEQHESQLREQIHKLSNTLSDSRSNTGALQEQITQLQRALTASEQDRRLLQERLDKTRDALSESKRLNHMLAEQNQNLQRVQENSNFNISELEKHNRTLKEVSHSGRSQLHREKKELQEKVANLQSFLQKLQSERAEIEKVVTRFGKDKSALRKALEKAHISQSEHAHAHRLLEVTARHHQELDMETERLRDNQLQAEQALESREKAHRQRVRGLEEQLLALKEQLDQETRRRQAYFNQMLQPGV</sequence>
<feature type="coiled-coil region" evidence="2">
    <location>
        <begin position="258"/>
        <end position="414"/>
    </location>
</feature>
<feature type="domain" description="Rootletin-like coiled-coil" evidence="4">
    <location>
        <begin position="62"/>
        <end position="189"/>
    </location>
</feature>
<dbReference type="Pfam" id="PF15035">
    <property type="entry name" value="Rootletin"/>
    <property type="match status" value="1"/>
</dbReference>
<reference evidence="5" key="3">
    <citation type="submission" date="2025-08" db="UniProtKB">
        <authorList>
            <consortium name="Ensembl"/>
        </authorList>
    </citation>
    <scope>IDENTIFICATION</scope>
</reference>
<evidence type="ECO:0000256" key="1">
    <source>
        <dbReference type="ARBA" id="ARBA00023054"/>
    </source>
</evidence>
<keyword evidence="6" id="KW-1185">Reference proteome</keyword>
<proteinExistence type="predicted"/>
<dbReference type="Gene3D" id="1.10.287.1490">
    <property type="match status" value="1"/>
</dbReference>
<protein>
    <recommendedName>
        <fullName evidence="4">Rootletin-like coiled-coil domain-containing protein</fullName>
    </recommendedName>
</protein>
<evidence type="ECO:0000256" key="2">
    <source>
        <dbReference type="SAM" id="Coils"/>
    </source>
</evidence>
<evidence type="ECO:0000313" key="6">
    <source>
        <dbReference type="Proteomes" id="UP000265100"/>
    </source>
</evidence>
<reference evidence="5 6" key="1">
    <citation type="submission" date="2018-05" db="EMBL/GenBank/DDBJ databases">
        <authorList>
            <person name="Datahose"/>
        </authorList>
    </citation>
    <scope>NUCLEOTIDE SEQUENCE</scope>
</reference>
<dbReference type="GeneTree" id="ENSGT00940000162689"/>
<accession>A0A3P8R665</accession>
<feature type="coiled-coil region" evidence="2">
    <location>
        <begin position="551"/>
        <end position="919"/>
    </location>
</feature>
<evidence type="ECO:0000256" key="3">
    <source>
        <dbReference type="SAM" id="MobiDB-lite"/>
    </source>
</evidence>
<gene>
    <name evidence="5" type="primary">CROCC</name>
</gene>
<dbReference type="InterPro" id="IPR055167">
    <property type="entry name" value="Rootletin-like_CC"/>
</dbReference>
<dbReference type="Ensembl" id="ENSACLT00000038279.2">
    <property type="protein sequence ID" value="ENSACLP00000037398.2"/>
    <property type="gene ID" value="ENSACLG00000025268.2"/>
</dbReference>
<reference evidence="5" key="4">
    <citation type="submission" date="2025-09" db="UniProtKB">
        <authorList>
            <consortium name="Ensembl"/>
        </authorList>
    </citation>
    <scope>IDENTIFICATION</scope>
</reference>
<feature type="compositionally biased region" description="Basic and acidic residues" evidence="3">
    <location>
        <begin position="1066"/>
        <end position="1076"/>
    </location>
</feature>
<reference evidence="6" key="2">
    <citation type="submission" date="2023-03" db="EMBL/GenBank/DDBJ databases">
        <authorList>
            <consortium name="Wellcome Sanger Institute Data Sharing"/>
        </authorList>
    </citation>
    <scope>NUCLEOTIDE SEQUENCE [LARGE SCALE GENOMIC DNA]</scope>
</reference>
<dbReference type="Bgee" id="ENSACLG00000025268">
    <property type="expression patterns" value="Expressed in testis"/>
</dbReference>
<name>A0A3P8R665_ASTCA</name>
<organism evidence="5 6">
    <name type="scientific">Astatotilapia calliptera</name>
    <name type="common">Eastern happy</name>
    <name type="synonym">Chromis callipterus</name>
    <dbReference type="NCBI Taxonomy" id="8154"/>
    <lineage>
        <taxon>Eukaryota</taxon>
        <taxon>Metazoa</taxon>
        <taxon>Chordata</taxon>
        <taxon>Craniata</taxon>
        <taxon>Vertebrata</taxon>
        <taxon>Euteleostomi</taxon>
        <taxon>Actinopterygii</taxon>
        <taxon>Neopterygii</taxon>
        <taxon>Teleostei</taxon>
        <taxon>Neoteleostei</taxon>
        <taxon>Acanthomorphata</taxon>
        <taxon>Ovalentaria</taxon>
        <taxon>Cichlomorphae</taxon>
        <taxon>Cichliformes</taxon>
        <taxon>Cichlidae</taxon>
        <taxon>African cichlids</taxon>
        <taxon>Pseudocrenilabrinae</taxon>
        <taxon>Haplochromini</taxon>
        <taxon>Astatotilapia</taxon>
    </lineage>
</organism>